<dbReference type="SUPFAM" id="SSF51556">
    <property type="entry name" value="Metallo-dependent hydrolases"/>
    <property type="match status" value="1"/>
</dbReference>
<dbReference type="Gene3D" id="2.30.40.10">
    <property type="entry name" value="Urease, subunit C, domain 1"/>
    <property type="match status" value="1"/>
</dbReference>
<dbReference type="InterPro" id="IPR050378">
    <property type="entry name" value="Metallo-dep_Hydrolases_sf"/>
</dbReference>
<evidence type="ECO:0000313" key="4">
    <source>
        <dbReference type="Proteomes" id="UP001217500"/>
    </source>
</evidence>
<dbReference type="InterPro" id="IPR032466">
    <property type="entry name" value="Metal_Hydrolase"/>
</dbReference>
<evidence type="ECO:0000313" key="3">
    <source>
        <dbReference type="EMBL" id="WCL54314.1"/>
    </source>
</evidence>
<dbReference type="PANTHER" id="PTHR11647">
    <property type="entry name" value="HYDRANTOINASE/DIHYDROPYRIMIDINASE FAMILY MEMBER"/>
    <property type="match status" value="1"/>
</dbReference>
<dbReference type="Proteomes" id="UP001217500">
    <property type="component" value="Chromosome"/>
</dbReference>
<dbReference type="InterPro" id="IPR011059">
    <property type="entry name" value="Metal-dep_hydrolase_composite"/>
</dbReference>
<organism evidence="3 4">
    <name type="scientific">Gimibacter soli</name>
    <dbReference type="NCBI Taxonomy" id="3024400"/>
    <lineage>
        <taxon>Bacteria</taxon>
        <taxon>Pseudomonadati</taxon>
        <taxon>Pseudomonadota</taxon>
        <taxon>Alphaproteobacteria</taxon>
        <taxon>Kordiimonadales</taxon>
        <taxon>Temperatibacteraceae</taxon>
        <taxon>Gimibacter</taxon>
    </lineage>
</organism>
<dbReference type="AlphaFoldDB" id="A0AAF0BKI4"/>
<evidence type="ECO:0000256" key="1">
    <source>
        <dbReference type="SAM" id="SignalP"/>
    </source>
</evidence>
<dbReference type="Gene3D" id="3.20.20.140">
    <property type="entry name" value="Metal-dependent hydrolases"/>
    <property type="match status" value="1"/>
</dbReference>
<dbReference type="InterPro" id="IPR023100">
    <property type="entry name" value="D-aminoacylase_insert_dom_sf"/>
</dbReference>
<dbReference type="NCBIfam" id="NF006560">
    <property type="entry name" value="PRK09061.1"/>
    <property type="match status" value="1"/>
</dbReference>
<accession>A0AAF0BKI4</accession>
<keyword evidence="1" id="KW-0732">Signal</keyword>
<dbReference type="PANTHER" id="PTHR11647:SF1">
    <property type="entry name" value="COLLAPSIN RESPONSE MEDIATOR PROTEIN"/>
    <property type="match status" value="1"/>
</dbReference>
<dbReference type="KEGG" id="gso:PH603_00900"/>
<reference evidence="3" key="1">
    <citation type="submission" date="2023-01" db="EMBL/GenBank/DDBJ databases">
        <title>The genome sequence of Kordiimonadaceae bacterium 6D33.</title>
        <authorList>
            <person name="Liu Y."/>
        </authorList>
    </citation>
    <scope>NUCLEOTIDE SEQUENCE</scope>
    <source>
        <strain evidence="3">6D33</strain>
    </source>
</reference>
<dbReference type="InterPro" id="IPR013108">
    <property type="entry name" value="Amidohydro_3"/>
</dbReference>
<dbReference type="Pfam" id="PF07969">
    <property type="entry name" value="Amidohydro_3"/>
    <property type="match status" value="1"/>
</dbReference>
<dbReference type="GO" id="GO:0016812">
    <property type="term" value="F:hydrolase activity, acting on carbon-nitrogen (but not peptide) bonds, in cyclic amides"/>
    <property type="evidence" value="ECO:0007669"/>
    <property type="project" value="TreeGrafter"/>
</dbReference>
<feature type="signal peptide" evidence="1">
    <location>
        <begin position="1"/>
        <end position="24"/>
    </location>
</feature>
<feature type="domain" description="Amidohydrolase 3" evidence="2">
    <location>
        <begin position="69"/>
        <end position="495"/>
    </location>
</feature>
<name>A0AAF0BKI4_9PROT</name>
<dbReference type="GO" id="GO:0005829">
    <property type="term" value="C:cytosol"/>
    <property type="evidence" value="ECO:0007669"/>
    <property type="project" value="TreeGrafter"/>
</dbReference>
<dbReference type="GO" id="GO:0016811">
    <property type="term" value="F:hydrolase activity, acting on carbon-nitrogen (but not peptide) bonds, in linear amides"/>
    <property type="evidence" value="ECO:0007669"/>
    <property type="project" value="InterPro"/>
</dbReference>
<gene>
    <name evidence="3" type="ORF">PH603_00900</name>
</gene>
<dbReference type="EMBL" id="CP116805">
    <property type="protein sequence ID" value="WCL54314.1"/>
    <property type="molecule type" value="Genomic_DNA"/>
</dbReference>
<dbReference type="RefSeq" id="WP_289504033.1">
    <property type="nucleotide sequence ID" value="NZ_CP116805.1"/>
</dbReference>
<feature type="chain" id="PRO_5042022985" evidence="1">
    <location>
        <begin position="25"/>
        <end position="518"/>
    </location>
</feature>
<proteinExistence type="predicted"/>
<protein>
    <submittedName>
        <fullName evidence="3">Amidohydrolase family protein</fullName>
    </submittedName>
</protein>
<keyword evidence="4" id="KW-1185">Reference proteome</keyword>
<evidence type="ECO:0000259" key="2">
    <source>
        <dbReference type="Pfam" id="PF07969"/>
    </source>
</evidence>
<dbReference type="SUPFAM" id="SSF51338">
    <property type="entry name" value="Composite domain of metallo-dependent hydrolases"/>
    <property type="match status" value="1"/>
</dbReference>
<dbReference type="Gene3D" id="3.30.1490.130">
    <property type="entry name" value="D-aminoacylase. Domain 3"/>
    <property type="match status" value="1"/>
</dbReference>
<sequence>MKKLNRLIMAGTLAALAGLAPAKAAETYDIVISGGRVVDPETGLDAVRNVGIKGDRIAAVSEKALKGARVIDAKGRVVSPGFIDMHAHGQSILAGRVQALDGVTTALELEAGMLPVGDYYKRLASEGRPINYGASVNWANARIATFANLEPKDDLAWFEEAFARPDWQQEVASPEQLEKITAMVKEGLDEGGLGVGILIGYAPGTGHKEFFAVNKLAAERGMPTFTHARYLSMLEPKSSFEGMQEIVAAAAGTGAHTHIVHMNSISLRDTDIIADLISNAQSQGLKVTTEAYPYGAGATGIGAAMFREERWRERLGGVDASNFDVNGKRLTEEEFARLQAEAPATGTVIHFIELSDPKDMAILSKSVLFPGGVIASDGGDFIVDGKPIPQETWPLPENAWSHPRSAGTYARFLRLYLREQKAVSLIEAIRRVSYGPAHILEDAVPQMKLKGRIQKGADADIVIFDPETVGEQADFDHPGRTSTGFSHVIVNGTVLVNDGVVDTNALPGKPVRNTVKAK</sequence>